<dbReference type="SUPFAM" id="SSF52540">
    <property type="entry name" value="P-loop containing nucleoside triphosphate hydrolases"/>
    <property type="match status" value="1"/>
</dbReference>
<proteinExistence type="predicted"/>
<gene>
    <name evidence="5" type="ORF">C8D74_11121</name>
</gene>
<keyword evidence="1" id="KW-0547">Nucleotide-binding</keyword>
<evidence type="ECO:0000313" key="6">
    <source>
        <dbReference type="Proteomes" id="UP000294817"/>
    </source>
</evidence>
<dbReference type="PANTHER" id="PTHR11361">
    <property type="entry name" value="DNA MISMATCH REPAIR PROTEIN MUTS FAMILY MEMBER"/>
    <property type="match status" value="1"/>
</dbReference>
<dbReference type="AlphaFoldDB" id="A0A4R8EM60"/>
<keyword evidence="3" id="KW-0238">DNA-binding</keyword>
<dbReference type="GO" id="GO:0005524">
    <property type="term" value="F:ATP binding"/>
    <property type="evidence" value="ECO:0007669"/>
    <property type="project" value="UniProtKB-KW"/>
</dbReference>
<dbReference type="PANTHER" id="PTHR11361:SF14">
    <property type="entry name" value="DNA MISMATCH REPAIR PROTEIN MUTS, TYPE 2"/>
    <property type="match status" value="1"/>
</dbReference>
<accession>A0A4R8EM60</accession>
<dbReference type="InterPro" id="IPR027417">
    <property type="entry name" value="P-loop_NTPase"/>
</dbReference>
<evidence type="ECO:0000313" key="5">
    <source>
        <dbReference type="EMBL" id="TDX13250.1"/>
    </source>
</evidence>
<evidence type="ECO:0000259" key="4">
    <source>
        <dbReference type="SMART" id="SM00534"/>
    </source>
</evidence>
<dbReference type="Pfam" id="PF00488">
    <property type="entry name" value="MutS_V"/>
    <property type="match status" value="1"/>
</dbReference>
<feature type="domain" description="DNA mismatch repair proteins mutS family" evidence="4">
    <location>
        <begin position="248"/>
        <end position="443"/>
    </location>
</feature>
<evidence type="ECO:0000256" key="1">
    <source>
        <dbReference type="ARBA" id="ARBA00022741"/>
    </source>
</evidence>
<keyword evidence="6" id="KW-1185">Reference proteome</keyword>
<dbReference type="InterPro" id="IPR000432">
    <property type="entry name" value="DNA_mismatch_repair_MutS_C"/>
</dbReference>
<dbReference type="InterPro" id="IPR045076">
    <property type="entry name" value="MutS"/>
</dbReference>
<comment type="caution">
    <text evidence="5">The sequence shown here is derived from an EMBL/GenBank/DDBJ whole genome shotgun (WGS) entry which is preliminary data.</text>
</comment>
<dbReference type="Gene3D" id="3.40.50.300">
    <property type="entry name" value="P-loop containing nucleotide triphosphate hydrolases"/>
    <property type="match status" value="1"/>
</dbReference>
<dbReference type="EMBL" id="SODZ01000011">
    <property type="protein sequence ID" value="TDX13250.1"/>
    <property type="molecule type" value="Genomic_DNA"/>
</dbReference>
<keyword evidence="2" id="KW-0067">ATP-binding</keyword>
<reference evidence="5 6" key="1">
    <citation type="submission" date="2019-03" db="EMBL/GenBank/DDBJ databases">
        <title>Genomic Encyclopedia of Type Strains, Phase IV (KMG-IV): sequencing the most valuable type-strain genomes for metagenomic binning, comparative biology and taxonomic classification.</title>
        <authorList>
            <person name="Goeker M."/>
        </authorList>
    </citation>
    <scope>NUCLEOTIDE SEQUENCE [LARGE SCALE GENOMIC DNA]</scope>
    <source>
        <strain evidence="5 6">DSM 13575</strain>
    </source>
</reference>
<dbReference type="GO" id="GO:0006298">
    <property type="term" value="P:mismatch repair"/>
    <property type="evidence" value="ECO:0007669"/>
    <property type="project" value="InterPro"/>
</dbReference>
<dbReference type="RefSeq" id="WP_103876702.1">
    <property type="nucleotide sequence ID" value="NZ_SODZ01000011.1"/>
</dbReference>
<dbReference type="GO" id="GO:0030983">
    <property type="term" value="F:mismatched DNA binding"/>
    <property type="evidence" value="ECO:0007669"/>
    <property type="project" value="InterPro"/>
</dbReference>
<dbReference type="GO" id="GO:0140664">
    <property type="term" value="F:ATP-dependent DNA damage sensor activity"/>
    <property type="evidence" value="ECO:0007669"/>
    <property type="project" value="InterPro"/>
</dbReference>
<organism evidence="5 6">
    <name type="scientific">Petrotoga sibirica</name>
    <dbReference type="NCBI Taxonomy" id="156202"/>
    <lineage>
        <taxon>Bacteria</taxon>
        <taxon>Thermotogati</taxon>
        <taxon>Thermotogota</taxon>
        <taxon>Thermotogae</taxon>
        <taxon>Petrotogales</taxon>
        <taxon>Petrotogaceae</taxon>
        <taxon>Petrotoga</taxon>
    </lineage>
</organism>
<sequence>MDDLEYIIQKLDVVTPLGIKKIKNLEFYTNPIQIKQELDKIEEAIMAIKKGKKSLSKIKSNLKYIKDINHTIGKLKNCNVLDDIELFEIKYFSIYYEEIRKLVNLSFLKLPSLENVIAVLDPEGNKLPTFYIYNSYSFELATLRRKRKKAPQEEKKLLYQREMEIEEKIRYTLSLKLKEYLLELEQALKDVEELDFILAKAELAINLTLSKPELSSSIEYEGLFNPLIKERLEKKNQIYQPINIKLDKGVTLITGANMTGKTVILRSLALSQHLFQYGFYVPAKQAKIKPVAKIFLVSGDYQSILSGLSSYAAEILKLNEILTYIKQDDCVLILLDEIARNTNPHEGRLIVKAIIKILNNYHSISVITTHFNDVAEQNIKKFRIKGIKKSRQKMYISPTNITELMDYSLIIDNKGKVPEEALTIAKILNIDKELIKMIEELKKEEQM</sequence>
<evidence type="ECO:0000256" key="3">
    <source>
        <dbReference type="ARBA" id="ARBA00023125"/>
    </source>
</evidence>
<evidence type="ECO:0000256" key="2">
    <source>
        <dbReference type="ARBA" id="ARBA00022840"/>
    </source>
</evidence>
<name>A0A4R8EM60_9BACT</name>
<dbReference type="SMART" id="SM00534">
    <property type="entry name" value="MUTSac"/>
    <property type="match status" value="1"/>
</dbReference>
<dbReference type="Proteomes" id="UP000294817">
    <property type="component" value="Unassembled WGS sequence"/>
</dbReference>
<protein>
    <submittedName>
        <fullName evidence="5">MutS-like protein</fullName>
    </submittedName>
</protein>